<keyword evidence="3" id="KW-0813">Transport</keyword>
<dbReference type="GO" id="GO:0005784">
    <property type="term" value="C:Sec61 translocon complex"/>
    <property type="evidence" value="ECO:0007669"/>
    <property type="project" value="InterPro"/>
</dbReference>
<keyword evidence="9 11" id="KW-0472">Membrane</keyword>
<gene>
    <name evidence="13" type="ORF">MEPE_00156</name>
</gene>
<feature type="region of interest" description="Disordered" evidence="10">
    <location>
        <begin position="43"/>
        <end position="75"/>
    </location>
</feature>
<keyword evidence="7 11" id="KW-1133">Transmembrane helix</keyword>
<comment type="caution">
    <text evidence="13">The sequence shown here is derived from an EMBL/GenBank/DDBJ whole genome shotgun (WGS) entry which is preliminary data.</text>
</comment>
<keyword evidence="14" id="KW-1185">Reference proteome</keyword>
<evidence type="ECO:0000256" key="9">
    <source>
        <dbReference type="ARBA" id="ARBA00023136"/>
    </source>
</evidence>
<evidence type="ECO:0000256" key="5">
    <source>
        <dbReference type="ARBA" id="ARBA00022824"/>
    </source>
</evidence>
<feature type="chain" id="PRO_5042531947" evidence="12">
    <location>
        <begin position="31"/>
        <end position="121"/>
    </location>
</feature>
<accession>A0AAJ5C2E6</accession>
<evidence type="ECO:0000256" key="3">
    <source>
        <dbReference type="ARBA" id="ARBA00022448"/>
    </source>
</evidence>
<organism evidence="13 14">
    <name type="scientific">Melanopsichium pennsylvanicum</name>
    <dbReference type="NCBI Taxonomy" id="63383"/>
    <lineage>
        <taxon>Eukaryota</taxon>
        <taxon>Fungi</taxon>
        <taxon>Dikarya</taxon>
        <taxon>Basidiomycota</taxon>
        <taxon>Ustilaginomycotina</taxon>
        <taxon>Ustilaginomycetes</taxon>
        <taxon>Ustilaginales</taxon>
        <taxon>Ustilaginaceae</taxon>
        <taxon>Melanopsichium</taxon>
    </lineage>
</organism>
<keyword evidence="4 11" id="KW-0812">Transmembrane</keyword>
<dbReference type="InterPro" id="IPR030671">
    <property type="entry name" value="Sec61-beta/Sbh"/>
</dbReference>
<evidence type="ECO:0000256" key="1">
    <source>
        <dbReference type="ARBA" id="ARBA00004389"/>
    </source>
</evidence>
<reference evidence="13" key="1">
    <citation type="submission" date="2023-10" db="EMBL/GenBank/DDBJ databases">
        <authorList>
            <person name="Guldener U."/>
        </authorList>
    </citation>
    <scope>NUCLEOTIDE SEQUENCE</scope>
    <source>
        <strain evidence="13">Mp4</strain>
    </source>
</reference>
<evidence type="ECO:0000256" key="6">
    <source>
        <dbReference type="ARBA" id="ARBA00022927"/>
    </source>
</evidence>
<protein>
    <submittedName>
        <fullName evidence="13">Probable protein transport protein sec61 beta subunit</fullName>
    </submittedName>
</protein>
<dbReference type="PANTHER" id="PTHR13509">
    <property type="entry name" value="SEC61 SUBUNIT BETA"/>
    <property type="match status" value="1"/>
</dbReference>
<dbReference type="GO" id="GO:0006886">
    <property type="term" value="P:intracellular protein transport"/>
    <property type="evidence" value="ECO:0007669"/>
    <property type="project" value="InterPro"/>
</dbReference>
<evidence type="ECO:0000256" key="11">
    <source>
        <dbReference type="SAM" id="Phobius"/>
    </source>
</evidence>
<dbReference type="Pfam" id="PF03911">
    <property type="entry name" value="Sec61_beta"/>
    <property type="match status" value="1"/>
</dbReference>
<feature type="signal peptide" evidence="12">
    <location>
        <begin position="1"/>
        <end position="30"/>
    </location>
</feature>
<evidence type="ECO:0000256" key="7">
    <source>
        <dbReference type="ARBA" id="ARBA00022989"/>
    </source>
</evidence>
<evidence type="ECO:0000256" key="2">
    <source>
        <dbReference type="ARBA" id="ARBA00006103"/>
    </source>
</evidence>
<keyword evidence="6" id="KW-0653">Protein transport</keyword>
<comment type="subcellular location">
    <subcellularLocation>
        <location evidence="1">Endoplasmic reticulum membrane</location>
        <topology evidence="1">Single-pass membrane protein</topology>
    </subcellularLocation>
</comment>
<keyword evidence="12" id="KW-0732">Signal</keyword>
<evidence type="ECO:0000256" key="8">
    <source>
        <dbReference type="ARBA" id="ARBA00023010"/>
    </source>
</evidence>
<evidence type="ECO:0000256" key="12">
    <source>
        <dbReference type="SAM" id="SignalP"/>
    </source>
</evidence>
<evidence type="ECO:0000256" key="10">
    <source>
        <dbReference type="SAM" id="MobiDB-lite"/>
    </source>
</evidence>
<keyword evidence="5" id="KW-0256">Endoplasmic reticulum</keyword>
<comment type="similarity">
    <text evidence="2">Belongs to the SEC61-beta family.</text>
</comment>
<evidence type="ECO:0000256" key="4">
    <source>
        <dbReference type="ARBA" id="ARBA00022692"/>
    </source>
</evidence>
<sequence length="121" mass="13015">MLPACPLRSDHLRILLHLTVTMLLCPQSDAKASGAQPNLAALASKNSQAVRRRAAQQQANKPNSPRAAGAGGSSSTMMRLYTDDSKGLSVDPVVVLVLSIAFVFSVVLLHIIGKFMRWFSK</sequence>
<name>A0AAJ5C2E6_9BASI</name>
<dbReference type="EMBL" id="OAPG01000001">
    <property type="protein sequence ID" value="SNX81451.1"/>
    <property type="molecule type" value="Genomic_DNA"/>
</dbReference>
<evidence type="ECO:0000313" key="13">
    <source>
        <dbReference type="EMBL" id="SNX81451.1"/>
    </source>
</evidence>
<dbReference type="AlphaFoldDB" id="A0AAJ5C2E6"/>
<proteinExistence type="inferred from homology"/>
<feature type="transmembrane region" description="Helical" evidence="11">
    <location>
        <begin position="93"/>
        <end position="112"/>
    </location>
</feature>
<dbReference type="InterPro" id="IPR016482">
    <property type="entry name" value="SecG/Sec61-beta/Sbh"/>
</dbReference>
<dbReference type="Proteomes" id="UP001294444">
    <property type="component" value="Unassembled WGS sequence"/>
</dbReference>
<evidence type="ECO:0000313" key="14">
    <source>
        <dbReference type="Proteomes" id="UP001294444"/>
    </source>
</evidence>
<keyword evidence="8" id="KW-0811">Translocation</keyword>